<dbReference type="InterPro" id="IPR013525">
    <property type="entry name" value="ABC2_TM"/>
</dbReference>
<dbReference type="STRING" id="1174501.SAMN05216192_11344"/>
<reference evidence="11" key="1">
    <citation type="submission" date="2016-10" db="EMBL/GenBank/DDBJ databases">
        <authorList>
            <person name="Varghese N."/>
            <person name="Submissions S."/>
        </authorList>
    </citation>
    <scope>NUCLEOTIDE SEQUENCE [LARGE SCALE GENOMIC DNA]</scope>
    <source>
        <strain evidence="11">CGMCC 1.11012</strain>
    </source>
</reference>
<comment type="subcellular location">
    <subcellularLocation>
        <location evidence="1">Cell membrane</location>
        <topology evidence="1">Multi-pass membrane protein</topology>
    </subcellularLocation>
</comment>
<comment type="similarity">
    <text evidence="2">Belongs to the ABC-2 integral membrane protein family.</text>
</comment>
<feature type="transmembrane region" description="Helical" evidence="8">
    <location>
        <begin position="314"/>
        <end position="339"/>
    </location>
</feature>
<feature type="transmembrane region" description="Helical" evidence="8">
    <location>
        <begin position="21"/>
        <end position="39"/>
    </location>
</feature>
<dbReference type="Pfam" id="PF12698">
    <property type="entry name" value="ABC2_membrane_3"/>
    <property type="match status" value="1"/>
</dbReference>
<dbReference type="InterPro" id="IPR051449">
    <property type="entry name" value="ABC-2_transporter_component"/>
</dbReference>
<feature type="domain" description="ABC transmembrane type-2" evidence="9">
    <location>
        <begin position="110"/>
        <end position="342"/>
    </location>
</feature>
<name>A0A1G8RUM8_9BACL</name>
<evidence type="ECO:0000256" key="5">
    <source>
        <dbReference type="ARBA" id="ARBA00022692"/>
    </source>
</evidence>
<evidence type="ECO:0000256" key="4">
    <source>
        <dbReference type="ARBA" id="ARBA00022475"/>
    </source>
</evidence>
<feature type="transmembrane region" description="Helical" evidence="8">
    <location>
        <begin position="155"/>
        <end position="174"/>
    </location>
</feature>
<keyword evidence="4" id="KW-1003">Cell membrane</keyword>
<evidence type="ECO:0000256" key="1">
    <source>
        <dbReference type="ARBA" id="ARBA00004651"/>
    </source>
</evidence>
<sequence length="345" mass="37614">MKIRAITLRILRQFIHDKRTMALMFIAPLLVLSLMSLVFNGDAYKPTIGVTGGAAVFASALEAQDAAVTDFTTAEQGNAALKDGDIDALITLEGTSPAVKLEGSNPTANRAVLLALQEALLQLHPAGSGQGEIRPQISYLYGAEDMTTIDRFGPIMIGVFIFFFVFLIAGVSFLRERTTGTLERLLSTPLKRWEIVIGYVCGFGIFTVVQALLISWFSIQVLGIMMAGSFGYVLLITLLLAITALTLGTLLSAFAGNELQMIQFIPLVIVPQIFLSGLFPMDTLPLWLQRVSLATPIYYGAQALMDIMIRGKGWSAIALSAYVLVGFSLLFMVLNVLALRKHRRM</sequence>
<feature type="transmembrane region" description="Helical" evidence="8">
    <location>
        <begin position="195"/>
        <end position="219"/>
    </location>
</feature>
<feature type="transmembrane region" description="Helical" evidence="8">
    <location>
        <begin position="231"/>
        <end position="254"/>
    </location>
</feature>
<evidence type="ECO:0000256" key="6">
    <source>
        <dbReference type="ARBA" id="ARBA00022989"/>
    </source>
</evidence>
<evidence type="ECO:0000256" key="2">
    <source>
        <dbReference type="ARBA" id="ARBA00007783"/>
    </source>
</evidence>
<organism evidence="10 11">
    <name type="scientific">Paenibacillus typhae</name>
    <dbReference type="NCBI Taxonomy" id="1174501"/>
    <lineage>
        <taxon>Bacteria</taxon>
        <taxon>Bacillati</taxon>
        <taxon>Bacillota</taxon>
        <taxon>Bacilli</taxon>
        <taxon>Bacillales</taxon>
        <taxon>Paenibacillaceae</taxon>
        <taxon>Paenibacillus</taxon>
    </lineage>
</organism>
<dbReference type="RefSeq" id="WP_090714840.1">
    <property type="nucleotide sequence ID" value="NZ_CBCSKY010000032.1"/>
</dbReference>
<dbReference type="OrthoDB" id="9776218at2"/>
<dbReference type="PROSITE" id="PS51012">
    <property type="entry name" value="ABC_TM2"/>
    <property type="match status" value="1"/>
</dbReference>
<dbReference type="GO" id="GO:0005886">
    <property type="term" value="C:plasma membrane"/>
    <property type="evidence" value="ECO:0007669"/>
    <property type="project" value="UniProtKB-SubCell"/>
</dbReference>
<evidence type="ECO:0000313" key="10">
    <source>
        <dbReference type="EMBL" id="SDJ20175.1"/>
    </source>
</evidence>
<evidence type="ECO:0000256" key="8">
    <source>
        <dbReference type="SAM" id="Phobius"/>
    </source>
</evidence>
<keyword evidence="3" id="KW-0813">Transport</keyword>
<evidence type="ECO:0000256" key="7">
    <source>
        <dbReference type="ARBA" id="ARBA00023136"/>
    </source>
</evidence>
<dbReference type="Proteomes" id="UP000199050">
    <property type="component" value="Unassembled WGS sequence"/>
</dbReference>
<accession>A0A1G8RUM8</accession>
<dbReference type="AlphaFoldDB" id="A0A1G8RUM8"/>
<protein>
    <submittedName>
        <fullName evidence="10">ABC-2 type transport system permease protein</fullName>
    </submittedName>
</protein>
<evidence type="ECO:0000259" key="9">
    <source>
        <dbReference type="PROSITE" id="PS51012"/>
    </source>
</evidence>
<evidence type="ECO:0000256" key="3">
    <source>
        <dbReference type="ARBA" id="ARBA00022448"/>
    </source>
</evidence>
<dbReference type="InterPro" id="IPR047817">
    <property type="entry name" value="ABC2_TM_bact-type"/>
</dbReference>
<dbReference type="PANTHER" id="PTHR30294:SF38">
    <property type="entry name" value="TRANSPORT PERMEASE PROTEIN"/>
    <property type="match status" value="1"/>
</dbReference>
<feature type="transmembrane region" description="Helical" evidence="8">
    <location>
        <begin position="261"/>
        <end position="279"/>
    </location>
</feature>
<dbReference type="GO" id="GO:0140359">
    <property type="term" value="F:ABC-type transporter activity"/>
    <property type="evidence" value="ECO:0007669"/>
    <property type="project" value="InterPro"/>
</dbReference>
<keyword evidence="7 8" id="KW-0472">Membrane</keyword>
<dbReference type="EMBL" id="FNDX01000013">
    <property type="protein sequence ID" value="SDJ20175.1"/>
    <property type="molecule type" value="Genomic_DNA"/>
</dbReference>
<proteinExistence type="inferred from homology"/>
<keyword evidence="6 8" id="KW-1133">Transmembrane helix</keyword>
<dbReference type="PANTHER" id="PTHR30294">
    <property type="entry name" value="MEMBRANE COMPONENT OF ABC TRANSPORTER YHHJ-RELATED"/>
    <property type="match status" value="1"/>
</dbReference>
<keyword evidence="11" id="KW-1185">Reference proteome</keyword>
<gene>
    <name evidence="10" type="ORF">SAMN05216192_11344</name>
</gene>
<keyword evidence="5 8" id="KW-0812">Transmembrane</keyword>
<evidence type="ECO:0000313" key="11">
    <source>
        <dbReference type="Proteomes" id="UP000199050"/>
    </source>
</evidence>